<feature type="transmembrane region" description="Helical" evidence="7">
    <location>
        <begin position="12"/>
        <end position="29"/>
    </location>
</feature>
<dbReference type="InterPro" id="IPR049177">
    <property type="entry name" value="MgtC_SapB_SrpB_YhiD_N"/>
</dbReference>
<evidence type="ECO:0000259" key="8">
    <source>
        <dbReference type="Pfam" id="PF02308"/>
    </source>
</evidence>
<evidence type="ECO:0000256" key="6">
    <source>
        <dbReference type="ARBA" id="ARBA00023136"/>
    </source>
</evidence>
<dbReference type="InterPro" id="IPR003416">
    <property type="entry name" value="MgtC/SapB/SrpB/YhiD_fam"/>
</dbReference>
<comment type="subcellular location">
    <subcellularLocation>
        <location evidence="1">Cell membrane</location>
        <topology evidence="1">Multi-pass membrane protein</topology>
    </subcellularLocation>
</comment>
<keyword evidence="10" id="KW-1185">Reference proteome</keyword>
<dbReference type="Proteomes" id="UP001597318">
    <property type="component" value="Unassembled WGS sequence"/>
</dbReference>
<evidence type="ECO:0000256" key="2">
    <source>
        <dbReference type="ARBA" id="ARBA00009298"/>
    </source>
</evidence>
<evidence type="ECO:0000313" key="9">
    <source>
        <dbReference type="EMBL" id="MFD2216953.1"/>
    </source>
</evidence>
<comment type="caution">
    <text evidence="9">The sequence shown here is derived from an EMBL/GenBank/DDBJ whole genome shotgun (WGS) entry which is preliminary data.</text>
</comment>
<feature type="transmembrane region" description="Helical" evidence="7">
    <location>
        <begin position="80"/>
        <end position="95"/>
    </location>
</feature>
<dbReference type="RefSeq" id="WP_247339047.1">
    <property type="nucleotide sequence ID" value="NZ_CP095550.1"/>
</dbReference>
<evidence type="ECO:0000256" key="7">
    <source>
        <dbReference type="SAM" id="Phobius"/>
    </source>
</evidence>
<evidence type="ECO:0000256" key="4">
    <source>
        <dbReference type="ARBA" id="ARBA00022692"/>
    </source>
</evidence>
<sequence>MFEFLSQEDYTMFSRILIAALLCGVIGLEREFKNHPAGFRTHLLVGIGSCLMMILSLYGFEHYLQDHKAVQFDPSRIPSYVISGIGFLGGGTILVKGATVRGLTTAASIWIVAGLGLIIGSGMYILAFFTTIIVLMCLIFLNRLEKYMYVKKTRRKMKVVVNSTKSSIDEVIQRLSTYSIKTNSIVMTSSRKDRDGNVTFYYQLDININIHSIGYEKLELVLKEIKEVEKIF</sequence>
<feature type="transmembrane region" description="Helical" evidence="7">
    <location>
        <begin position="125"/>
        <end position="144"/>
    </location>
</feature>
<keyword evidence="4 7" id="KW-0812">Transmembrane</keyword>
<evidence type="ECO:0000256" key="5">
    <source>
        <dbReference type="ARBA" id="ARBA00022989"/>
    </source>
</evidence>
<feature type="domain" description="MgtC/SapB/SrpB/YhiD N-terminal" evidence="8">
    <location>
        <begin position="16"/>
        <end position="146"/>
    </location>
</feature>
<dbReference type="Pfam" id="PF02308">
    <property type="entry name" value="MgtC"/>
    <property type="match status" value="1"/>
</dbReference>
<dbReference type="PANTHER" id="PTHR33778">
    <property type="entry name" value="PROTEIN MGTC"/>
    <property type="match status" value="1"/>
</dbReference>
<name>A0ABW5C7J4_9BACI</name>
<protein>
    <submittedName>
        <fullName evidence="9">MgtC/SapB family protein</fullName>
    </submittedName>
</protein>
<evidence type="ECO:0000313" key="10">
    <source>
        <dbReference type="Proteomes" id="UP001597318"/>
    </source>
</evidence>
<organism evidence="9 10">
    <name type="scientific">Metabacillus endolithicus</name>
    <dbReference type="NCBI Taxonomy" id="1535204"/>
    <lineage>
        <taxon>Bacteria</taxon>
        <taxon>Bacillati</taxon>
        <taxon>Bacillota</taxon>
        <taxon>Bacilli</taxon>
        <taxon>Bacillales</taxon>
        <taxon>Bacillaceae</taxon>
        <taxon>Metabacillus</taxon>
    </lineage>
</organism>
<keyword evidence="6 7" id="KW-0472">Membrane</keyword>
<keyword evidence="5 7" id="KW-1133">Transmembrane helix</keyword>
<feature type="transmembrane region" description="Helical" evidence="7">
    <location>
        <begin position="41"/>
        <end position="60"/>
    </location>
</feature>
<keyword evidence="3" id="KW-1003">Cell membrane</keyword>
<dbReference type="PANTHER" id="PTHR33778:SF1">
    <property type="entry name" value="MAGNESIUM TRANSPORTER YHID-RELATED"/>
    <property type="match status" value="1"/>
</dbReference>
<comment type="similarity">
    <text evidence="2">Belongs to the MgtC/SapB family.</text>
</comment>
<dbReference type="EMBL" id="JBHUIK010000010">
    <property type="protein sequence ID" value="MFD2216953.1"/>
    <property type="molecule type" value="Genomic_DNA"/>
</dbReference>
<evidence type="ECO:0000256" key="3">
    <source>
        <dbReference type="ARBA" id="ARBA00022475"/>
    </source>
</evidence>
<proteinExistence type="inferred from homology"/>
<evidence type="ECO:0000256" key="1">
    <source>
        <dbReference type="ARBA" id="ARBA00004651"/>
    </source>
</evidence>
<accession>A0ABW5C7J4</accession>
<gene>
    <name evidence="9" type="ORF">ACFSKK_25100</name>
</gene>
<reference evidence="10" key="1">
    <citation type="journal article" date="2019" name="Int. J. Syst. Evol. Microbiol.">
        <title>The Global Catalogue of Microorganisms (GCM) 10K type strain sequencing project: providing services to taxonomists for standard genome sequencing and annotation.</title>
        <authorList>
            <consortium name="The Broad Institute Genomics Platform"/>
            <consortium name="The Broad Institute Genome Sequencing Center for Infectious Disease"/>
            <person name="Wu L."/>
            <person name="Ma J."/>
        </authorList>
    </citation>
    <scope>NUCLEOTIDE SEQUENCE [LARGE SCALE GENOMIC DNA]</scope>
    <source>
        <strain evidence="10">CGMCC 1.15474</strain>
    </source>
</reference>
<dbReference type="PRINTS" id="PR01837">
    <property type="entry name" value="MGTCSAPBPROT"/>
</dbReference>